<dbReference type="OrthoDB" id="439917at2759"/>
<dbReference type="EMBL" id="VXIV02001584">
    <property type="protein sequence ID" value="KAF6031637.1"/>
    <property type="molecule type" value="Genomic_DNA"/>
</dbReference>
<evidence type="ECO:0000256" key="1">
    <source>
        <dbReference type="SAM" id="Coils"/>
    </source>
</evidence>
<evidence type="ECO:0000313" key="4">
    <source>
        <dbReference type="EMBL" id="KAF6031637.1"/>
    </source>
</evidence>
<feature type="compositionally biased region" description="Basic and acidic residues" evidence="2">
    <location>
        <begin position="1733"/>
        <end position="1743"/>
    </location>
</feature>
<feature type="coiled-coil region" evidence="1">
    <location>
        <begin position="1260"/>
        <end position="1323"/>
    </location>
</feature>
<evidence type="ECO:0000256" key="3">
    <source>
        <dbReference type="SAM" id="Phobius"/>
    </source>
</evidence>
<keyword evidence="3" id="KW-0472">Membrane</keyword>
<feature type="coiled-coil region" evidence="1">
    <location>
        <begin position="1088"/>
        <end position="1144"/>
    </location>
</feature>
<keyword evidence="5" id="KW-1185">Reference proteome</keyword>
<keyword evidence="3" id="KW-0812">Transmembrane</keyword>
<reference evidence="4" key="1">
    <citation type="submission" date="2020-06" db="EMBL/GenBank/DDBJ databases">
        <title>Draft genome of Bugula neritina, a colonial animal packing powerful symbionts and potential medicines.</title>
        <authorList>
            <person name="Rayko M."/>
        </authorList>
    </citation>
    <scope>NUCLEOTIDE SEQUENCE [LARGE SCALE GENOMIC DNA]</scope>
    <source>
        <strain evidence="4">Kwan_BN1</strain>
    </source>
</reference>
<gene>
    <name evidence="4" type="ORF">EB796_010069</name>
</gene>
<feature type="coiled-coil region" evidence="1">
    <location>
        <begin position="2241"/>
        <end position="2323"/>
    </location>
</feature>
<organism evidence="4 5">
    <name type="scientific">Bugula neritina</name>
    <name type="common">Brown bryozoan</name>
    <name type="synonym">Sertularia neritina</name>
    <dbReference type="NCBI Taxonomy" id="10212"/>
    <lineage>
        <taxon>Eukaryota</taxon>
        <taxon>Metazoa</taxon>
        <taxon>Spiralia</taxon>
        <taxon>Lophotrochozoa</taxon>
        <taxon>Bryozoa</taxon>
        <taxon>Gymnolaemata</taxon>
        <taxon>Cheilostomatida</taxon>
        <taxon>Flustrina</taxon>
        <taxon>Buguloidea</taxon>
        <taxon>Bugulidae</taxon>
        <taxon>Bugula</taxon>
    </lineage>
</organism>
<proteinExistence type="predicted"/>
<dbReference type="Proteomes" id="UP000593567">
    <property type="component" value="Unassembled WGS sequence"/>
</dbReference>
<feature type="region of interest" description="Disordered" evidence="2">
    <location>
        <begin position="2330"/>
        <end position="2371"/>
    </location>
</feature>
<sequence>MPCVPGSYCREGEVTDVCNAGFFCLSGSDSPVPSGNAPDPGSTCPSDTCAGPCPAGSFCAVEESWDYVTILLQVGNCTACPAGYWCKETGMEDYSQYECPIAYYCDSGSEPTLCPPGTARNETGAASELDCNLCPPGYYCPNDTENSFGIPCEQTYECPTGASLPATCRAGHYCPVLTGEPPICSAGYYCPSGSYNETRCEYPYYCPEGSSFQRKCSLGTRARDPVAKDGLRTEEASNCQICPSGFYGNHTERLACEICPPGFYCPQGTGNGDDYPCPTGSYCPEQSSSLYLVLKAHTEMLFEQQNLKIIACKPCGSSSSAEAGSPVCTCDGKERAFQPSDGSCICKAGYVYYNTADDEDSDGNSNLDCQPIVDERCPLGKARLASNRQCVDPATYDCTTACGESGGSLNVNDGKCSCNAYVTSEEICDLTCIQQTQPTLSVDVGDDGSVSIVIDDPTSSNTTAIKLEGVVGPNKDPGASATTVVLNFWPDRVTGVIYPDADDALTLFTPLNSLQPSVSARRRRSLLAVNLTTASPAAANEIRNPLICLEQDDTIAFKVYINEDDRTLSNYPVYVKDHLYNSNPDFDYGAFRQLQFYVRETNISVSVFLHVFTDPGVYVFVDAQDAAREVIVSVKGDGESCGAGKTRVQPATTAVLSQNSVKQSTDTNEEPDLILIACLLGAFAFLILLLVVLVIIWRPKNAGIYPMKHWKPKYRNLGAPPPLPNYILYDDDHYHHEDFSGPKAIANASSNHGTMAVSNGDPTLENFNVRVLYDKLEDQNLHLAAQLAKHEEDMRGFYEKMCKQNDDLKKLFDTVNLAEFTQSTAQAESSRSRSIAQQEGSAWVEKGDTVVDATIHLGAGNRRTFRLAGAGNRESELMDALRLILDRLNSGNIPITEEMVKRAQTSGLLSAQSAAGSSTYTVHGASAGASELLRQQNSERMSLERELLEQEDKALATKIQSTHAERQQILDDAATQLAEKLQGNLTDAQAKEIIDQHQKELQAALARADMSKLRQLTDLEKKLAERRTKREQSLREKHEQESVKAGLPPPPTVANTAEDRVCRHSAELEKVLNEQSADEQLEFGKIHKAQSQEQKAKLSENVRAQLDEMEAKGIITPDVKTTALADMEASESSIQRAMEQKQQKQLSQLKSDWNSKRAKVIGEMTDANEQEKMDLSQTLIQQGKHDEVEEAVKELQKRQEEQLERTQAELASELNTTEAKLQMMIDDESSAAVAASHRSKLDDLTRNYGDIDEMVRRKIMDQYRQDCDALNTELNYQTEKQKNELEAKLAARRARRVKDNQRRMEEEAAQNFLQQQAKQMNQKAAVTAEYDDTFKVPAVEYGESMEEQALRKEQDKTKIEMKNRQREKLQALQQEAELESKSLEQAARAQHEQNLEQAIREKKNKQATEIEARPDLTKQQMEALLETHDHEIHLLTDRLEQEHLRQQLAIRDKLAAKKKRKMDELKRKQDIEMTKEWLTQKKELDEVKLAKAKEVEQKAIQEGIQENGVEDCDKVIQSVLAARHAAEQRDLDNEYAALKKLMVDDAIAKLHDKYEKMANDLSKEHDLQLKQLESEGLTAEELHHRRTELLNEQQLQLSELDRKQADQQKKIEKKALADWEVKYARAKLDLKEKHYKETADTLKEYSPNHQSVEQLSQAADQLASVKDKLERQQQAEAEKLLQEQKAYEEDEKRRLEAKLKDYEKQLERETEAENVKHQRNVELLNQRKEELVRKQKEKNKNEIEQAAQGGAGEDERKRLIEEHNKSLNKLVNKMDADKMRMESHLQYVNMLVTLLTDKYNLVAKIRAIRKETSRKAEKAQKALTEDSEARIREFEEKKEAELVNMQADEALTLKESLQVDQLPQEPVQVVSAQPTMQTPASTLPAVSQHAADTVTQSAMPVSFAMAEPLNEAELTALLMASPLYQKLEQMKKLVTEGNVRFGYKSAPGEGYIDPKDAEWMDEAELIPVDLNKLSARNFVIYKFGCFVTRLVASHCNHLPVTLLIAEKVPANKLLARNAYRNSFYFDANNRLLYIRLERLESVGDFVTLIVHCLAHIKAGNLRDDSQPEFLQEFHKALAAVSGDLFFTRYRFESDSVYSMEDSTSSSTLSMAKALLEELFGKCYNEKEKARVVEDLLDLTLLPSTNEKGVLFTKQRLQERLSKYSKFSVSHSAREKGTEQQVDQKLSHLIGDTFLSRKIVKVKADSISNMTGQAMWNTFVNKSEGKSSTASPTTKEIGAAAAADLEEQLDQLTVDFVALTSEISDKENKEAELKEKCEALDSLASSDKQTKSVESDIKNLRQDIQSLRDGVSNLQTQRKKLMQSIEQCNEGLAKHTNTPRKSTSVQVARAQSDQSAGSSATLTASKQRKLKK</sequence>
<evidence type="ECO:0000256" key="2">
    <source>
        <dbReference type="SAM" id="MobiDB-lite"/>
    </source>
</evidence>
<dbReference type="SMART" id="SM01411">
    <property type="entry name" value="Ephrin_rec_like"/>
    <property type="match status" value="3"/>
</dbReference>
<dbReference type="Gene3D" id="2.10.50.10">
    <property type="entry name" value="Tumor Necrosis Factor Receptor, subunit A, domain 2"/>
    <property type="match status" value="1"/>
</dbReference>
<feature type="compositionally biased region" description="Polar residues" evidence="2">
    <location>
        <begin position="2334"/>
        <end position="2364"/>
    </location>
</feature>
<evidence type="ECO:0000313" key="5">
    <source>
        <dbReference type="Proteomes" id="UP000593567"/>
    </source>
</evidence>
<feature type="region of interest" description="Disordered" evidence="2">
    <location>
        <begin position="1024"/>
        <end position="1054"/>
    </location>
</feature>
<feature type="region of interest" description="Disordered" evidence="2">
    <location>
        <begin position="1733"/>
        <end position="1756"/>
    </location>
</feature>
<comment type="caution">
    <text evidence="4">The sequence shown here is derived from an EMBL/GenBank/DDBJ whole genome shotgun (WGS) entry which is preliminary data.</text>
</comment>
<keyword evidence="1" id="KW-0175">Coiled coil</keyword>
<feature type="transmembrane region" description="Helical" evidence="3">
    <location>
        <begin position="673"/>
        <end position="697"/>
    </location>
</feature>
<feature type="coiled-coil region" evidence="1">
    <location>
        <begin position="1185"/>
        <end position="1220"/>
    </location>
</feature>
<accession>A0A7J7K079</accession>
<keyword evidence="3" id="KW-1133">Transmembrane helix</keyword>
<feature type="coiled-coil region" evidence="1">
    <location>
        <begin position="1352"/>
        <end position="1408"/>
    </location>
</feature>
<name>A0A7J7K079_BUGNE</name>
<feature type="compositionally biased region" description="Basic and acidic residues" evidence="2">
    <location>
        <begin position="1024"/>
        <end position="1042"/>
    </location>
</feature>
<dbReference type="PANTHER" id="PTHR47236">
    <property type="entry name" value="GENE, 32742-RELATED-RELATED"/>
    <property type="match status" value="1"/>
</dbReference>
<dbReference type="PANTHER" id="PTHR47236:SF4">
    <property type="entry name" value="GENE 9195-RELATED"/>
    <property type="match status" value="1"/>
</dbReference>
<protein>
    <submittedName>
        <fullName evidence="4">Uncharacterized protein</fullName>
    </submittedName>
</protein>